<feature type="region of interest" description="Disordered" evidence="1">
    <location>
        <begin position="1"/>
        <end position="309"/>
    </location>
</feature>
<feature type="compositionally biased region" description="Gly residues" evidence="1">
    <location>
        <begin position="107"/>
        <end position="116"/>
    </location>
</feature>
<accession>A0A6J4K2T0</accession>
<feature type="compositionally biased region" description="Basic residues" evidence="1">
    <location>
        <begin position="201"/>
        <end position="224"/>
    </location>
</feature>
<organism evidence="2">
    <name type="scientific">uncultured Friedmanniella sp</name>
    <dbReference type="NCBI Taxonomy" id="335381"/>
    <lineage>
        <taxon>Bacteria</taxon>
        <taxon>Bacillati</taxon>
        <taxon>Actinomycetota</taxon>
        <taxon>Actinomycetes</taxon>
        <taxon>Propionibacteriales</taxon>
        <taxon>Nocardioidaceae</taxon>
        <taxon>Friedmanniella</taxon>
        <taxon>environmental samples</taxon>
    </lineage>
</organism>
<reference evidence="2" key="1">
    <citation type="submission" date="2020-02" db="EMBL/GenBank/DDBJ databases">
        <authorList>
            <person name="Meier V. D."/>
        </authorList>
    </citation>
    <scope>NUCLEOTIDE SEQUENCE</scope>
    <source>
        <strain evidence="2">AVDCRST_MAG48</strain>
    </source>
</reference>
<name>A0A6J4K2T0_9ACTN</name>
<feature type="compositionally biased region" description="Basic residues" evidence="1">
    <location>
        <begin position="234"/>
        <end position="247"/>
    </location>
</feature>
<feature type="compositionally biased region" description="Basic residues" evidence="1">
    <location>
        <begin position="146"/>
        <end position="173"/>
    </location>
</feature>
<protein>
    <submittedName>
        <fullName evidence="2">ROK family sugar kinase or transcriptional regulator</fullName>
    </submittedName>
</protein>
<feature type="compositionally biased region" description="Basic and acidic residues" evidence="1">
    <location>
        <begin position="186"/>
        <end position="199"/>
    </location>
</feature>
<feature type="compositionally biased region" description="Basic residues" evidence="1">
    <location>
        <begin position="297"/>
        <end position="309"/>
    </location>
</feature>
<sequence>ERAGAGRRHRRDQDRRRAGRRAGRAGRVDGPPHAPLDGRRRRLRPGSGGCPCRARGPAGRRRTAAGGHRQRRPRRHPGGHHLPGQHRRLARLPGGRAGRRGRRGGDRGGPGHGAGGRRALLRPGRALVGSRPRRRHDGGAGGLDRCRRRRRDRQPAVRGHHRQRSAPRPHQRQRLGSALRLRLPRLHRDVRPRPGDGNRRAGARLGRRGRRGPGGRRPRGRPGRRCGDRDRHARAGRRHRHDGHRARRPDLRGGWRRVQGGRGDLRAAPAPPARVRGAGLRPRPRGPPRGPGERGPARRRRPRLHPGAL</sequence>
<feature type="compositionally biased region" description="Low complexity" evidence="1">
    <location>
        <begin position="117"/>
        <end position="127"/>
    </location>
</feature>
<dbReference type="EMBL" id="CADCTS010000108">
    <property type="protein sequence ID" value="CAA9293498.1"/>
    <property type="molecule type" value="Genomic_DNA"/>
</dbReference>
<feature type="non-terminal residue" evidence="2">
    <location>
        <position position="1"/>
    </location>
</feature>
<proteinExistence type="predicted"/>
<dbReference type="GO" id="GO:0016301">
    <property type="term" value="F:kinase activity"/>
    <property type="evidence" value="ECO:0007669"/>
    <property type="project" value="UniProtKB-KW"/>
</dbReference>
<feature type="non-terminal residue" evidence="2">
    <location>
        <position position="309"/>
    </location>
</feature>
<evidence type="ECO:0000313" key="2">
    <source>
        <dbReference type="EMBL" id="CAA9293498.1"/>
    </source>
</evidence>
<keyword evidence="2" id="KW-0418">Kinase</keyword>
<feature type="compositionally biased region" description="Basic residues" evidence="1">
    <location>
        <begin position="58"/>
        <end position="90"/>
    </location>
</feature>
<evidence type="ECO:0000256" key="1">
    <source>
        <dbReference type="SAM" id="MobiDB-lite"/>
    </source>
</evidence>
<keyword evidence="2" id="KW-0808">Transferase</keyword>
<gene>
    <name evidence="2" type="ORF">AVDCRST_MAG48-743</name>
</gene>
<dbReference type="AlphaFoldDB" id="A0A6J4K2T0"/>
<feature type="compositionally biased region" description="Basic residues" evidence="1">
    <location>
        <begin position="1"/>
        <end position="10"/>
    </location>
</feature>